<dbReference type="SUPFAM" id="SSF53474">
    <property type="entry name" value="alpha/beta-Hydrolases"/>
    <property type="match status" value="1"/>
</dbReference>
<dbReference type="RefSeq" id="WP_176369754.1">
    <property type="nucleotide sequence ID" value="NZ_JACHDE010000009.1"/>
</dbReference>
<dbReference type="Pfam" id="PF00561">
    <property type="entry name" value="Abhydrolase_1"/>
    <property type="match status" value="1"/>
</dbReference>
<proteinExistence type="predicted"/>
<dbReference type="Gene3D" id="3.40.50.1820">
    <property type="entry name" value="alpha/beta hydrolase"/>
    <property type="match status" value="1"/>
</dbReference>
<dbReference type="InterPro" id="IPR029058">
    <property type="entry name" value="AB_hydrolase_fold"/>
</dbReference>
<reference evidence="3 5" key="2">
    <citation type="submission" date="2020-08" db="EMBL/GenBank/DDBJ databases">
        <title>Genomic Encyclopedia of Type Strains, Phase IV (KMG-V): Genome sequencing to study the core and pangenomes of soil and plant-associated prokaryotes.</title>
        <authorList>
            <person name="Whitman W."/>
        </authorList>
    </citation>
    <scope>NUCLEOTIDE SEQUENCE [LARGE SCALE GENOMIC DNA]</scope>
    <source>
        <strain evidence="3 5">JPY162</strain>
    </source>
</reference>
<evidence type="ECO:0000313" key="3">
    <source>
        <dbReference type="EMBL" id="MBB5402582.1"/>
    </source>
</evidence>
<organism evidence="3 5">
    <name type="scientific">Paraburkholderia youngii</name>
    <dbReference type="NCBI Taxonomy" id="2782701"/>
    <lineage>
        <taxon>Bacteria</taxon>
        <taxon>Pseudomonadati</taxon>
        <taxon>Pseudomonadota</taxon>
        <taxon>Betaproteobacteria</taxon>
        <taxon>Burkholderiales</taxon>
        <taxon>Burkholderiaceae</taxon>
        <taxon>Paraburkholderia</taxon>
    </lineage>
</organism>
<dbReference type="EC" id="3.1.1.24" evidence="3"/>
<evidence type="ECO:0000313" key="4">
    <source>
        <dbReference type="EMBL" id="NVI09365.1"/>
    </source>
</evidence>
<dbReference type="Proteomes" id="UP000592820">
    <property type="component" value="Unassembled WGS sequence"/>
</dbReference>
<dbReference type="InterPro" id="IPR000073">
    <property type="entry name" value="AB_hydrolase_1"/>
</dbReference>
<keyword evidence="6" id="KW-1185">Reference proteome</keyword>
<dbReference type="PANTHER" id="PTHR43798">
    <property type="entry name" value="MONOACYLGLYCEROL LIPASE"/>
    <property type="match status" value="1"/>
</dbReference>
<dbReference type="PANTHER" id="PTHR43798:SF33">
    <property type="entry name" value="HYDROLASE, PUTATIVE (AFU_ORTHOLOGUE AFUA_2G14860)-RELATED"/>
    <property type="match status" value="1"/>
</dbReference>
<keyword evidence="3" id="KW-0378">Hydrolase</keyword>
<feature type="domain" description="AB hydrolase-1" evidence="2">
    <location>
        <begin position="52"/>
        <end position="278"/>
    </location>
</feature>
<dbReference type="Proteomes" id="UP000821598">
    <property type="component" value="Unassembled WGS sequence"/>
</dbReference>
<feature type="compositionally biased region" description="Low complexity" evidence="1">
    <location>
        <begin position="1"/>
        <end position="17"/>
    </location>
</feature>
<dbReference type="GO" id="GO:0047570">
    <property type="term" value="F:3-oxoadipate enol-lactonase activity"/>
    <property type="evidence" value="ECO:0007669"/>
    <property type="project" value="UniProtKB-EC"/>
</dbReference>
<feature type="region of interest" description="Disordered" evidence="1">
    <location>
        <begin position="1"/>
        <end position="26"/>
    </location>
</feature>
<evidence type="ECO:0000256" key="1">
    <source>
        <dbReference type="SAM" id="MobiDB-lite"/>
    </source>
</evidence>
<dbReference type="GO" id="GO:0016020">
    <property type="term" value="C:membrane"/>
    <property type="evidence" value="ECO:0007669"/>
    <property type="project" value="TreeGrafter"/>
</dbReference>
<dbReference type="InterPro" id="IPR050266">
    <property type="entry name" value="AB_hydrolase_sf"/>
</dbReference>
<evidence type="ECO:0000259" key="2">
    <source>
        <dbReference type="Pfam" id="PF00561"/>
    </source>
</evidence>
<dbReference type="AlphaFoldDB" id="A0A7W8L8Z5"/>
<protein>
    <submittedName>
        <fullName evidence="3">3-oxoadipate enol-lactonase</fullName>
        <ecNumber evidence="3">3.1.1.24</ecNumber>
    </submittedName>
    <submittedName>
        <fullName evidence="4">Alpha/beta fold hydrolase</fullName>
    </submittedName>
</protein>
<accession>A0A7W8L8Z5</accession>
<evidence type="ECO:0000313" key="6">
    <source>
        <dbReference type="Proteomes" id="UP000821598"/>
    </source>
</evidence>
<dbReference type="InterPro" id="IPR000639">
    <property type="entry name" value="Epox_hydrolase-like"/>
</dbReference>
<dbReference type="EMBL" id="JACHDE010000009">
    <property type="protein sequence ID" value="MBB5402582.1"/>
    <property type="molecule type" value="Genomic_DNA"/>
</dbReference>
<sequence>MLNSTISTTNQITNPTPGDNWKTQTQEQKIPTAFGRVNVRIGGKKDGRTMVFWPSLMLDASMWSYQFDHFAPGYRIMLIDPPGIGGSDALRRPISVENSVACLKEILDALEVENCIVVGNSWGSLVAGVAAADLRERVLAAVITNGTASASTPEIIEQMSGMAAALEQCETAPDWLLPAVQQGFGGNAAEAHHPEFLAYLGQVMREDPVSIAFAIKGILLARQDLHETMRRIHDVPVLVIAGSEDRVFDIAQTQSLVDAIAGSEFVLLPETGHLAARENPTAVNAAIDAFLAARLGR</sequence>
<dbReference type="EMBL" id="VOMC01000079">
    <property type="protein sequence ID" value="NVI09365.1"/>
    <property type="molecule type" value="Genomic_DNA"/>
</dbReference>
<evidence type="ECO:0000313" key="5">
    <source>
        <dbReference type="Proteomes" id="UP000592820"/>
    </source>
</evidence>
<dbReference type="PRINTS" id="PR00412">
    <property type="entry name" value="EPOXHYDRLASE"/>
</dbReference>
<comment type="caution">
    <text evidence="3">The sequence shown here is derived from an EMBL/GenBank/DDBJ whole genome shotgun (WGS) entry which is preliminary data.</text>
</comment>
<reference evidence="4 6" key="1">
    <citation type="submission" date="2019-08" db="EMBL/GenBank/DDBJ databases">
        <title>Paraburkholderia simonii sp. nov. and P. youngii sp. nov. Brazilian and Mexican Mimosa-associated rhizobia.</title>
        <authorList>
            <person name="Mavima L."/>
            <person name="Beukes C.W."/>
            <person name="Palmer M."/>
            <person name="De Meyer S.E."/>
            <person name="James E.K."/>
            <person name="Maluk M."/>
            <person name="Avontuur J.R."/>
            <person name="Chan W.Y."/>
            <person name="Venter S.N."/>
            <person name="Steenkamp E.T."/>
        </authorList>
    </citation>
    <scope>NUCLEOTIDE SEQUENCE [LARGE SCALE GENOMIC DNA]</scope>
    <source>
        <strain evidence="4 6">JPY454</strain>
    </source>
</reference>
<name>A0A7W8L8Z5_9BURK</name>
<dbReference type="PRINTS" id="PR00111">
    <property type="entry name" value="ABHYDROLASE"/>
</dbReference>
<gene>
    <name evidence="4" type="ORF">FSB64_38070</name>
    <name evidence="3" type="ORF">HDG41_004668</name>
</gene>